<dbReference type="InterPro" id="IPR052752">
    <property type="entry name" value="NACHT-WD_repeat"/>
</dbReference>
<sequence>MLSVVQVLDDVYQYHMPPVRRIPPLLWTRIRNDLPNYLSDCEADGVSVLNWYHRQFNEAARKRYFTNQNQAMYFYSMIADYFLGMWGGGVPKPFKYTEIQRHRFNLKSKEGLADRKVPAQPLVYYNKEGKITRYNLRKVLPCTLRNLILTQGGYGSFCVTVIISKSEALCLHLH</sequence>
<evidence type="ECO:0000313" key="2">
    <source>
        <dbReference type="Proteomes" id="UP000324222"/>
    </source>
</evidence>
<keyword evidence="2" id="KW-1185">Reference proteome</keyword>
<reference evidence="1 2" key="1">
    <citation type="submission" date="2019-05" db="EMBL/GenBank/DDBJ databases">
        <title>Another draft genome of Portunus trituberculatus and its Hox gene families provides insights of decapod evolution.</title>
        <authorList>
            <person name="Jeong J.-H."/>
            <person name="Song I."/>
            <person name="Kim S."/>
            <person name="Choi T."/>
            <person name="Kim D."/>
            <person name="Ryu S."/>
            <person name="Kim W."/>
        </authorList>
    </citation>
    <scope>NUCLEOTIDE SEQUENCE [LARGE SCALE GENOMIC DNA]</scope>
    <source>
        <tissue evidence="1">Muscle</tissue>
    </source>
</reference>
<dbReference type="AlphaFoldDB" id="A0A5B7HFW1"/>
<accession>A0A5B7HFW1</accession>
<dbReference type="PANTHER" id="PTHR19871:SF14">
    <property type="entry name" value="DUF4062 DOMAIN-CONTAINING PROTEIN"/>
    <property type="match status" value="1"/>
</dbReference>
<dbReference type="Proteomes" id="UP000324222">
    <property type="component" value="Unassembled WGS sequence"/>
</dbReference>
<proteinExistence type="predicted"/>
<comment type="caution">
    <text evidence="1">The sequence shown here is derived from an EMBL/GenBank/DDBJ whole genome shotgun (WGS) entry which is preliminary data.</text>
</comment>
<organism evidence="1 2">
    <name type="scientific">Portunus trituberculatus</name>
    <name type="common">Swimming crab</name>
    <name type="synonym">Neptunus trituberculatus</name>
    <dbReference type="NCBI Taxonomy" id="210409"/>
    <lineage>
        <taxon>Eukaryota</taxon>
        <taxon>Metazoa</taxon>
        <taxon>Ecdysozoa</taxon>
        <taxon>Arthropoda</taxon>
        <taxon>Crustacea</taxon>
        <taxon>Multicrustacea</taxon>
        <taxon>Malacostraca</taxon>
        <taxon>Eumalacostraca</taxon>
        <taxon>Eucarida</taxon>
        <taxon>Decapoda</taxon>
        <taxon>Pleocyemata</taxon>
        <taxon>Brachyura</taxon>
        <taxon>Eubrachyura</taxon>
        <taxon>Portunoidea</taxon>
        <taxon>Portunidae</taxon>
        <taxon>Portuninae</taxon>
        <taxon>Portunus</taxon>
    </lineage>
</organism>
<evidence type="ECO:0000313" key="1">
    <source>
        <dbReference type="EMBL" id="MPC67818.1"/>
    </source>
</evidence>
<name>A0A5B7HFW1_PORTR</name>
<gene>
    <name evidence="1" type="primary">NWD1</name>
    <name evidence="1" type="ORF">E2C01_062004</name>
</gene>
<dbReference type="PANTHER" id="PTHR19871">
    <property type="entry name" value="BETA TRANSDUCIN-RELATED PROTEIN"/>
    <property type="match status" value="1"/>
</dbReference>
<dbReference type="OrthoDB" id="2325716at2759"/>
<dbReference type="EMBL" id="VSRR010026813">
    <property type="protein sequence ID" value="MPC67818.1"/>
    <property type="molecule type" value="Genomic_DNA"/>
</dbReference>
<protein>
    <submittedName>
        <fullName evidence="1">NACHT domain-and WD repeat-containing protein 1</fullName>
    </submittedName>
</protein>